<dbReference type="PROSITE" id="PS51103">
    <property type="entry name" value="PTS_EIIC_TYPE_1"/>
    <property type="match status" value="1"/>
</dbReference>
<dbReference type="GO" id="GO:0008982">
    <property type="term" value="F:protein-N(PI)-phosphohistidine-sugar phosphotransferase activity"/>
    <property type="evidence" value="ECO:0007669"/>
    <property type="project" value="InterPro"/>
</dbReference>
<dbReference type="Pfam" id="PF00367">
    <property type="entry name" value="PTS_EIIB"/>
    <property type="match status" value="1"/>
</dbReference>
<proteinExistence type="predicted"/>
<evidence type="ECO:0000256" key="10">
    <source>
        <dbReference type="ARBA" id="ARBA00023136"/>
    </source>
</evidence>
<feature type="transmembrane region" description="Helical" evidence="12">
    <location>
        <begin position="147"/>
        <end position="166"/>
    </location>
</feature>
<sequence>MKYDKTIDTILEVVGGKENIKNFEHCATRLRIILKDDSKLDKERVDEVPESKGYFFNTGQHQFIFGTGKVNAVYSEMEQKIGDGNSSDSSGNFKEDVYQNLSPVQKVVRTLADILVPLIPALVTTGLLMGIRGLVIELGVNMTGDVLSLFEMLTDTAFAFLPVLIAYSATKKFGGNPLLGIVVGLMMVAPQIPNAYAVSSGDIQPLTIFGIDIVGYQGSVIPAIIVGWMISKLERWLRSFVPQMMDLIVTPFLTIVITISTMLFLLGPILQFAESGVINGIVYLLEAPLGIGYILFGGLQQVITITGLHHSIGIIEISLLNDTGRNVIQTLTTVSMAGQFGAAVSAALLMRDKVKRANALSASASTLFGITEPLLFGVNLRAMRVFGSGIAAGAIGGLLTYIIGLAATGMGITFIPGMLLYTGNMTALFQYILVTAVTFVIGFVFVKIQSRAIKAELNA</sequence>
<feature type="transmembrane region" description="Helical" evidence="12">
    <location>
        <begin position="390"/>
        <end position="415"/>
    </location>
</feature>
<evidence type="ECO:0000256" key="2">
    <source>
        <dbReference type="ARBA" id="ARBA00022448"/>
    </source>
</evidence>
<evidence type="ECO:0000256" key="6">
    <source>
        <dbReference type="ARBA" id="ARBA00022683"/>
    </source>
</evidence>
<feature type="domain" description="PTS EIIC type-1" evidence="14">
    <location>
        <begin position="109"/>
        <end position="459"/>
    </location>
</feature>
<accession>A0A1R4JAY6</accession>
<dbReference type="EMBL" id="FUKW01000072">
    <property type="protein sequence ID" value="SJN29217.1"/>
    <property type="molecule type" value="Genomic_DNA"/>
</dbReference>
<dbReference type="RefSeq" id="WP_087057817.1">
    <property type="nucleotide sequence ID" value="NZ_FUKW01000072.1"/>
</dbReference>
<dbReference type="FunFam" id="3.30.1360.60:FF:000001">
    <property type="entry name" value="PTS system glucose-specific IIBC component PtsG"/>
    <property type="match status" value="1"/>
</dbReference>
<feature type="domain" description="PTS EIIB type-1" evidence="13">
    <location>
        <begin position="4"/>
        <end position="87"/>
    </location>
</feature>
<dbReference type="InterPro" id="IPR001996">
    <property type="entry name" value="PTS_IIB_1"/>
</dbReference>
<dbReference type="InterPro" id="IPR018113">
    <property type="entry name" value="PTrfase_EIIB_Cys"/>
</dbReference>
<feature type="transmembrane region" description="Helical" evidence="12">
    <location>
        <begin position="276"/>
        <end position="295"/>
    </location>
</feature>
<evidence type="ECO:0000313" key="15">
    <source>
        <dbReference type="EMBL" id="SJN29217.1"/>
    </source>
</evidence>
<dbReference type="GO" id="GO:0009401">
    <property type="term" value="P:phosphoenolpyruvate-dependent sugar phosphotransferase system"/>
    <property type="evidence" value="ECO:0007669"/>
    <property type="project" value="UniProtKB-KW"/>
</dbReference>
<dbReference type="InterPro" id="IPR013013">
    <property type="entry name" value="PTS_EIIC_1"/>
</dbReference>
<name>A0A1R4JAY6_9LACT</name>
<dbReference type="AlphaFoldDB" id="A0A1R4JAY6"/>
<keyword evidence="5 15" id="KW-0808">Transferase</keyword>
<dbReference type="SUPFAM" id="SSF55604">
    <property type="entry name" value="Glucose permease domain IIB"/>
    <property type="match status" value="1"/>
</dbReference>
<keyword evidence="8" id="KW-0418">Kinase</keyword>
<dbReference type="CDD" id="cd00212">
    <property type="entry name" value="PTS_IIB_glc"/>
    <property type="match status" value="1"/>
</dbReference>
<evidence type="ECO:0000256" key="11">
    <source>
        <dbReference type="PROSITE-ProRule" id="PRU00421"/>
    </source>
</evidence>
<evidence type="ECO:0000256" key="12">
    <source>
        <dbReference type="SAM" id="Phobius"/>
    </source>
</evidence>
<dbReference type="Gene3D" id="3.30.1360.60">
    <property type="entry name" value="Glucose permease domain IIB"/>
    <property type="match status" value="1"/>
</dbReference>
<dbReference type="PROSITE" id="PS01035">
    <property type="entry name" value="PTS_EIIB_TYPE_1_CYS"/>
    <property type="match status" value="1"/>
</dbReference>
<dbReference type="EC" id="2.7.1.191" evidence="15"/>
<evidence type="ECO:0000313" key="16">
    <source>
        <dbReference type="Proteomes" id="UP000195611"/>
    </source>
</evidence>
<evidence type="ECO:0000256" key="1">
    <source>
        <dbReference type="ARBA" id="ARBA00004651"/>
    </source>
</evidence>
<protein>
    <submittedName>
        <fullName evidence="15">PTS system, sucrose-specific IIB component / PTS system, sucrose-specific IIC component / PTS system, sucrose-specific IIA component</fullName>
        <ecNumber evidence="15">2.7.1.191</ecNumber>
    </submittedName>
</protein>
<feature type="transmembrane region" description="Helical" evidence="12">
    <location>
        <begin position="327"/>
        <end position="350"/>
    </location>
</feature>
<dbReference type="Proteomes" id="UP000195611">
    <property type="component" value="Unassembled WGS sequence"/>
</dbReference>
<keyword evidence="4" id="KW-0762">Sugar transport</keyword>
<feature type="active site" description="Phosphocysteine intermediate; for EIIB activity" evidence="11">
    <location>
        <position position="26"/>
    </location>
</feature>
<feature type="transmembrane region" description="Helical" evidence="12">
    <location>
        <begin position="114"/>
        <end position="135"/>
    </location>
</feature>
<dbReference type="InterPro" id="IPR036878">
    <property type="entry name" value="Glu_permease_IIB"/>
</dbReference>
<keyword evidence="7 12" id="KW-0812">Transmembrane</keyword>
<feature type="transmembrane region" description="Helical" evidence="12">
    <location>
        <begin position="178"/>
        <end position="196"/>
    </location>
</feature>
<evidence type="ECO:0000256" key="8">
    <source>
        <dbReference type="ARBA" id="ARBA00022777"/>
    </source>
</evidence>
<comment type="subcellular location">
    <subcellularLocation>
        <location evidence="1">Cell membrane</location>
        <topology evidence="1">Multi-pass membrane protein</topology>
    </subcellularLocation>
</comment>
<dbReference type="Pfam" id="PF02378">
    <property type="entry name" value="PTS_EIIC"/>
    <property type="match status" value="1"/>
</dbReference>
<evidence type="ECO:0000256" key="5">
    <source>
        <dbReference type="ARBA" id="ARBA00022679"/>
    </source>
</evidence>
<evidence type="ECO:0000256" key="4">
    <source>
        <dbReference type="ARBA" id="ARBA00022597"/>
    </source>
</evidence>
<evidence type="ECO:0000259" key="14">
    <source>
        <dbReference type="PROSITE" id="PS51103"/>
    </source>
</evidence>
<keyword evidence="10 12" id="KW-0472">Membrane</keyword>
<keyword evidence="9 12" id="KW-1133">Transmembrane helix</keyword>
<keyword evidence="2" id="KW-0813">Transport</keyword>
<evidence type="ECO:0000256" key="3">
    <source>
        <dbReference type="ARBA" id="ARBA00022475"/>
    </source>
</evidence>
<organism evidence="15 16">
    <name type="scientific">Marinilactibacillus psychrotolerans 42ea</name>
    <dbReference type="NCBI Taxonomy" id="1255609"/>
    <lineage>
        <taxon>Bacteria</taxon>
        <taxon>Bacillati</taxon>
        <taxon>Bacillota</taxon>
        <taxon>Bacilli</taxon>
        <taxon>Lactobacillales</taxon>
        <taxon>Carnobacteriaceae</taxon>
        <taxon>Marinilactibacillus</taxon>
    </lineage>
</organism>
<evidence type="ECO:0000259" key="13">
    <source>
        <dbReference type="PROSITE" id="PS51098"/>
    </source>
</evidence>
<dbReference type="InterPro" id="IPR003352">
    <property type="entry name" value="PTS_EIIC"/>
</dbReference>
<dbReference type="InterPro" id="IPR050558">
    <property type="entry name" value="PTS_Sugar-Specific_Components"/>
</dbReference>
<dbReference type="PANTHER" id="PTHR30175:SF7">
    <property type="entry name" value="NEGATIVE REGULATOR OF SACY ACTIVITY"/>
    <property type="match status" value="1"/>
</dbReference>
<dbReference type="GO" id="GO:0016301">
    <property type="term" value="F:kinase activity"/>
    <property type="evidence" value="ECO:0007669"/>
    <property type="project" value="UniProtKB-KW"/>
</dbReference>
<evidence type="ECO:0000256" key="7">
    <source>
        <dbReference type="ARBA" id="ARBA00022692"/>
    </source>
</evidence>
<dbReference type="GO" id="GO:0015771">
    <property type="term" value="P:trehalose transport"/>
    <property type="evidence" value="ECO:0007669"/>
    <property type="project" value="TreeGrafter"/>
</dbReference>
<keyword evidence="3" id="KW-1003">Cell membrane</keyword>
<feature type="transmembrane region" description="Helical" evidence="12">
    <location>
        <begin position="427"/>
        <end position="446"/>
    </location>
</feature>
<dbReference type="GO" id="GO:0005886">
    <property type="term" value="C:plasma membrane"/>
    <property type="evidence" value="ECO:0007669"/>
    <property type="project" value="UniProtKB-SubCell"/>
</dbReference>
<reference evidence="15 16" key="1">
    <citation type="submission" date="2017-02" db="EMBL/GenBank/DDBJ databases">
        <authorList>
            <person name="Peterson S.W."/>
        </authorList>
    </citation>
    <scope>NUCLEOTIDE SEQUENCE [LARGE SCALE GENOMIC DNA]</scope>
    <source>
        <strain evidence="15 16">42ea</strain>
    </source>
</reference>
<feature type="transmembrane region" description="Helical" evidence="12">
    <location>
        <begin position="251"/>
        <end position="270"/>
    </location>
</feature>
<gene>
    <name evidence="15" type="ORF">FM115_04670</name>
</gene>
<dbReference type="PROSITE" id="PS51098">
    <property type="entry name" value="PTS_EIIB_TYPE_1"/>
    <property type="match status" value="1"/>
</dbReference>
<dbReference type="PANTHER" id="PTHR30175">
    <property type="entry name" value="PHOSPHOTRANSFERASE SYSTEM TRANSPORT PROTEIN"/>
    <property type="match status" value="1"/>
</dbReference>
<evidence type="ECO:0000256" key="9">
    <source>
        <dbReference type="ARBA" id="ARBA00022989"/>
    </source>
</evidence>
<keyword evidence="6" id="KW-0598">Phosphotransferase system</keyword>
<dbReference type="GO" id="GO:0090589">
    <property type="term" value="F:protein-phosphocysteine-trehalose phosphotransferase system transporter activity"/>
    <property type="evidence" value="ECO:0007669"/>
    <property type="project" value="TreeGrafter"/>
</dbReference>
<feature type="transmembrane region" description="Helical" evidence="12">
    <location>
        <begin position="208"/>
        <end position="230"/>
    </location>
</feature>